<comment type="caution">
    <text evidence="2">The sequence shown here is derived from an EMBL/GenBank/DDBJ whole genome shotgun (WGS) entry which is preliminary data.</text>
</comment>
<protein>
    <submittedName>
        <fullName evidence="2">Uncharacterized protein</fullName>
    </submittedName>
</protein>
<dbReference type="AlphaFoldDB" id="A0A9J5ZVZ3"/>
<reference evidence="2 3" key="1">
    <citation type="submission" date="2020-09" db="EMBL/GenBank/DDBJ databases">
        <title>De no assembly of potato wild relative species, Solanum commersonii.</title>
        <authorList>
            <person name="Cho K."/>
        </authorList>
    </citation>
    <scope>NUCLEOTIDE SEQUENCE [LARGE SCALE GENOMIC DNA]</scope>
    <source>
        <strain evidence="2">LZ3.2</strain>
        <tissue evidence="2">Leaf</tissue>
    </source>
</reference>
<accession>A0A9J5ZVZ3</accession>
<dbReference type="EMBL" id="JACXVP010000003">
    <property type="protein sequence ID" value="KAG5616087.1"/>
    <property type="molecule type" value="Genomic_DNA"/>
</dbReference>
<feature type="region of interest" description="Disordered" evidence="1">
    <location>
        <begin position="1"/>
        <end position="69"/>
    </location>
</feature>
<evidence type="ECO:0000313" key="3">
    <source>
        <dbReference type="Proteomes" id="UP000824120"/>
    </source>
</evidence>
<evidence type="ECO:0000256" key="1">
    <source>
        <dbReference type="SAM" id="MobiDB-lite"/>
    </source>
</evidence>
<sequence>METSTTKGVFGVRLGTERERNHQTGTNRYRTGHGTYRDEMDQNYRNGGSVPSHSTIYKDRIGMDRNGTG</sequence>
<dbReference type="Proteomes" id="UP000824120">
    <property type="component" value="Chromosome 3"/>
</dbReference>
<organism evidence="2 3">
    <name type="scientific">Solanum commersonii</name>
    <name type="common">Commerson's wild potato</name>
    <name type="synonym">Commerson's nightshade</name>
    <dbReference type="NCBI Taxonomy" id="4109"/>
    <lineage>
        <taxon>Eukaryota</taxon>
        <taxon>Viridiplantae</taxon>
        <taxon>Streptophyta</taxon>
        <taxon>Embryophyta</taxon>
        <taxon>Tracheophyta</taxon>
        <taxon>Spermatophyta</taxon>
        <taxon>Magnoliopsida</taxon>
        <taxon>eudicotyledons</taxon>
        <taxon>Gunneridae</taxon>
        <taxon>Pentapetalae</taxon>
        <taxon>asterids</taxon>
        <taxon>lamiids</taxon>
        <taxon>Solanales</taxon>
        <taxon>Solanaceae</taxon>
        <taxon>Solanoideae</taxon>
        <taxon>Solaneae</taxon>
        <taxon>Solanum</taxon>
    </lineage>
</organism>
<keyword evidence="3" id="KW-1185">Reference proteome</keyword>
<gene>
    <name evidence="2" type="ORF">H5410_015911</name>
</gene>
<evidence type="ECO:0000313" key="2">
    <source>
        <dbReference type="EMBL" id="KAG5616087.1"/>
    </source>
</evidence>
<name>A0A9J5ZVZ3_SOLCO</name>
<feature type="compositionally biased region" description="Polar residues" evidence="1">
    <location>
        <begin position="43"/>
        <end position="55"/>
    </location>
</feature>
<proteinExistence type="predicted"/>